<feature type="compositionally biased region" description="Basic and acidic residues" evidence="1">
    <location>
        <begin position="88"/>
        <end position="102"/>
    </location>
</feature>
<feature type="region of interest" description="Disordered" evidence="1">
    <location>
        <begin position="143"/>
        <end position="170"/>
    </location>
</feature>
<protein>
    <submittedName>
        <fullName evidence="2">Uncharacterized protein</fullName>
    </submittedName>
</protein>
<proteinExistence type="predicted"/>
<evidence type="ECO:0000313" key="3">
    <source>
        <dbReference type="Proteomes" id="UP000053260"/>
    </source>
</evidence>
<name>A0A101V442_9ACTN</name>
<dbReference type="EMBL" id="LMXB01000019">
    <property type="protein sequence ID" value="KUO22121.1"/>
    <property type="molecule type" value="Genomic_DNA"/>
</dbReference>
<dbReference type="Proteomes" id="UP000053260">
    <property type="component" value="Unassembled WGS sequence"/>
</dbReference>
<sequence length="170" mass="18670">MVAVQQFWSPSHELCHLPVARVFQSMRELLITGSGYGLRHTDGGGIESIGYGDQSAGQQFPHLGVIALLPGLVERVDGSIFRPQGAQDEDRRPRRFREQRAQRGGDAFAKSGWCAEVVLGFVQPDDRVWRYAIQVGEGGLRMGGVERMPKSPPQRNEGLDRFPAGAGLPC</sequence>
<gene>
    <name evidence="2" type="ORF">AQJ91_05950</name>
</gene>
<dbReference type="AlphaFoldDB" id="A0A101V442"/>
<organism evidence="2 3">
    <name type="scientific">Streptomyces dysideae</name>
    <dbReference type="NCBI Taxonomy" id="909626"/>
    <lineage>
        <taxon>Bacteria</taxon>
        <taxon>Bacillati</taxon>
        <taxon>Actinomycetota</taxon>
        <taxon>Actinomycetes</taxon>
        <taxon>Kitasatosporales</taxon>
        <taxon>Streptomycetaceae</taxon>
        <taxon>Streptomyces</taxon>
    </lineage>
</organism>
<evidence type="ECO:0000313" key="2">
    <source>
        <dbReference type="EMBL" id="KUO22121.1"/>
    </source>
</evidence>
<feature type="region of interest" description="Disordered" evidence="1">
    <location>
        <begin position="81"/>
        <end position="102"/>
    </location>
</feature>
<evidence type="ECO:0000256" key="1">
    <source>
        <dbReference type="SAM" id="MobiDB-lite"/>
    </source>
</evidence>
<comment type="caution">
    <text evidence="2">The sequence shown here is derived from an EMBL/GenBank/DDBJ whole genome shotgun (WGS) entry which is preliminary data.</text>
</comment>
<reference evidence="2 3" key="1">
    <citation type="submission" date="2015-10" db="EMBL/GenBank/DDBJ databases">
        <title>Draft genome sequence of Streptomyces sp. RV15, isolated from a marine sponge.</title>
        <authorList>
            <person name="Ruckert C."/>
            <person name="Abdelmohsen U.R."/>
            <person name="Winkler A."/>
            <person name="Hentschel U."/>
            <person name="Kalinowski J."/>
            <person name="Kampfer P."/>
            <person name="Glaeser S."/>
        </authorList>
    </citation>
    <scope>NUCLEOTIDE SEQUENCE [LARGE SCALE GENOMIC DNA]</scope>
    <source>
        <strain evidence="2 3">RV15</strain>
    </source>
</reference>
<keyword evidence="3" id="KW-1185">Reference proteome</keyword>
<accession>A0A101V442</accession>